<evidence type="ECO:0000313" key="7">
    <source>
        <dbReference type="EMBL" id="GAA5482458.1"/>
    </source>
</evidence>
<gene>
    <name evidence="7" type="ORF">Hsar01_01680</name>
</gene>
<dbReference type="PANTHER" id="PTHR35889:SF3">
    <property type="entry name" value="F-BOX DOMAIN-CONTAINING PROTEIN"/>
    <property type="match status" value="1"/>
</dbReference>
<feature type="transmembrane region" description="Helical" evidence="5">
    <location>
        <begin position="150"/>
        <end position="168"/>
    </location>
</feature>
<dbReference type="InterPro" id="IPR011429">
    <property type="entry name" value="Cyt_c_Planctomycete-type"/>
</dbReference>
<dbReference type="PROSITE" id="PS51007">
    <property type="entry name" value="CYTC"/>
    <property type="match status" value="1"/>
</dbReference>
<dbReference type="Proteomes" id="UP001476282">
    <property type="component" value="Unassembled WGS sequence"/>
</dbReference>
<evidence type="ECO:0000256" key="5">
    <source>
        <dbReference type="SAM" id="Phobius"/>
    </source>
</evidence>
<dbReference type="InterPro" id="IPR036909">
    <property type="entry name" value="Cyt_c-like_dom_sf"/>
</dbReference>
<sequence length="315" mass="34268">MPNTNPSRRPIILAVLLTLGGLAVIAGLAFLMTLNLQVDDLATAEWLRFLGRFHPVMLHLPIGMLALVVLMECGRWFRRSDASTLWPMFFTAASAVVAAGLGYLLWQGHPDDYSGDLLQSHLRWGMIFAGLAVAALVVKSWVDALGKGGWLYFAMLLASGGVMTVASHDGGSITHGKTFLTDEAPQPLKGWLAEEIEATPARPTAPEPVAESLPVNDAALSYAKHIQPIFDAKCVTCHGPDKSKGKLRMDSYELTLEGGKEGEGFAPGDLDSNILFRMELPLDDEEHMPPEGKKQVTPEELAAIRRWIEQGAEDN</sequence>
<keyword evidence="5" id="KW-1133">Transmembrane helix</keyword>
<proteinExistence type="predicted"/>
<evidence type="ECO:0000256" key="4">
    <source>
        <dbReference type="PROSITE-ProRule" id="PRU00433"/>
    </source>
</evidence>
<organism evidence="7 8">
    <name type="scientific">Haloferula sargassicola</name>
    <dbReference type="NCBI Taxonomy" id="490096"/>
    <lineage>
        <taxon>Bacteria</taxon>
        <taxon>Pseudomonadati</taxon>
        <taxon>Verrucomicrobiota</taxon>
        <taxon>Verrucomicrobiia</taxon>
        <taxon>Verrucomicrobiales</taxon>
        <taxon>Verrucomicrobiaceae</taxon>
        <taxon>Haloferula</taxon>
    </lineage>
</organism>
<dbReference type="InterPro" id="IPR009056">
    <property type="entry name" value="Cyt_c-like_dom"/>
</dbReference>
<feature type="domain" description="Cytochrome c" evidence="6">
    <location>
        <begin position="221"/>
        <end position="312"/>
    </location>
</feature>
<dbReference type="Pfam" id="PF07635">
    <property type="entry name" value="PSCyt1"/>
    <property type="match status" value="1"/>
</dbReference>
<reference evidence="7 8" key="1">
    <citation type="submission" date="2024-02" db="EMBL/GenBank/DDBJ databases">
        <title>Haloferula sargassicola NBRC 104335.</title>
        <authorList>
            <person name="Ichikawa N."/>
            <person name="Katano-Makiyama Y."/>
            <person name="Hidaka K."/>
        </authorList>
    </citation>
    <scope>NUCLEOTIDE SEQUENCE [LARGE SCALE GENOMIC DNA]</scope>
    <source>
        <strain evidence="7 8">NBRC 104335</strain>
    </source>
</reference>
<evidence type="ECO:0000256" key="3">
    <source>
        <dbReference type="ARBA" id="ARBA00023004"/>
    </source>
</evidence>
<dbReference type="RefSeq" id="WP_353566602.1">
    <property type="nucleotide sequence ID" value="NZ_BAABRI010000008.1"/>
</dbReference>
<keyword evidence="2 4" id="KW-0479">Metal-binding</keyword>
<evidence type="ECO:0000259" key="6">
    <source>
        <dbReference type="PROSITE" id="PS51007"/>
    </source>
</evidence>
<evidence type="ECO:0000256" key="2">
    <source>
        <dbReference type="ARBA" id="ARBA00022723"/>
    </source>
</evidence>
<accession>A0ABP9ULH7</accession>
<evidence type="ECO:0000256" key="1">
    <source>
        <dbReference type="ARBA" id="ARBA00022617"/>
    </source>
</evidence>
<dbReference type="EMBL" id="BAABRI010000008">
    <property type="protein sequence ID" value="GAA5482458.1"/>
    <property type="molecule type" value="Genomic_DNA"/>
</dbReference>
<keyword evidence="1 4" id="KW-0349">Heme</keyword>
<keyword evidence="8" id="KW-1185">Reference proteome</keyword>
<name>A0ABP9ULH7_9BACT</name>
<feature type="transmembrane region" description="Helical" evidence="5">
    <location>
        <begin position="121"/>
        <end position="138"/>
    </location>
</feature>
<keyword evidence="5" id="KW-0472">Membrane</keyword>
<keyword evidence="3 4" id="KW-0408">Iron</keyword>
<feature type="transmembrane region" description="Helical" evidence="5">
    <location>
        <begin position="12"/>
        <end position="36"/>
    </location>
</feature>
<protein>
    <recommendedName>
        <fullName evidence="6">Cytochrome c domain-containing protein</fullName>
    </recommendedName>
</protein>
<dbReference type="PANTHER" id="PTHR35889">
    <property type="entry name" value="CYCLOINULO-OLIGOSACCHARIDE FRUCTANOTRANSFERASE-RELATED"/>
    <property type="match status" value="1"/>
</dbReference>
<keyword evidence="5" id="KW-0812">Transmembrane</keyword>
<evidence type="ECO:0000313" key="8">
    <source>
        <dbReference type="Proteomes" id="UP001476282"/>
    </source>
</evidence>
<feature type="transmembrane region" description="Helical" evidence="5">
    <location>
        <begin position="85"/>
        <end position="106"/>
    </location>
</feature>
<dbReference type="SUPFAM" id="SSF46626">
    <property type="entry name" value="Cytochrome c"/>
    <property type="match status" value="1"/>
</dbReference>
<feature type="transmembrane region" description="Helical" evidence="5">
    <location>
        <begin position="56"/>
        <end position="73"/>
    </location>
</feature>
<comment type="caution">
    <text evidence="7">The sequence shown here is derived from an EMBL/GenBank/DDBJ whole genome shotgun (WGS) entry which is preliminary data.</text>
</comment>